<organism evidence="3 4">
    <name type="scientific">Isoptericola hypogeus</name>
    <dbReference type="NCBI Taxonomy" id="300179"/>
    <lineage>
        <taxon>Bacteria</taxon>
        <taxon>Bacillati</taxon>
        <taxon>Actinomycetota</taxon>
        <taxon>Actinomycetes</taxon>
        <taxon>Micrococcales</taxon>
        <taxon>Promicromonosporaceae</taxon>
        <taxon>Isoptericola</taxon>
    </lineage>
</organism>
<protein>
    <submittedName>
        <fullName evidence="3">CoA transferase subunit A</fullName>
    </submittedName>
</protein>
<comment type="caution">
    <text evidence="3">The sequence shown here is derived from an EMBL/GenBank/DDBJ whole genome shotgun (WGS) entry which is preliminary data.</text>
</comment>
<comment type="similarity">
    <text evidence="1">Belongs to the 3-oxoacid CoA-transferase subunit A family.</text>
</comment>
<dbReference type="PANTHER" id="PTHR13707:SF60">
    <property type="entry name" value="ACETATE COA-TRANSFERASE SUBUNIT ALPHA"/>
    <property type="match status" value="1"/>
</dbReference>
<keyword evidence="2 3" id="KW-0808">Transferase</keyword>
<dbReference type="GO" id="GO:0016740">
    <property type="term" value="F:transferase activity"/>
    <property type="evidence" value="ECO:0007669"/>
    <property type="project" value="UniProtKB-KW"/>
</dbReference>
<dbReference type="InterPro" id="IPR012792">
    <property type="entry name" value="3-oxoacid_CoA-transf_A"/>
</dbReference>
<accession>A0ABN2JWX8</accession>
<dbReference type="InterPro" id="IPR018247">
    <property type="entry name" value="EF_Hand_1_Ca_BS"/>
</dbReference>
<dbReference type="PROSITE" id="PS01273">
    <property type="entry name" value="COA_TRANSF_1"/>
    <property type="match status" value="1"/>
</dbReference>
<dbReference type="SUPFAM" id="SSF100950">
    <property type="entry name" value="NagB/RpiA/CoA transferase-like"/>
    <property type="match status" value="1"/>
</dbReference>
<dbReference type="SMART" id="SM00882">
    <property type="entry name" value="CoA_trans"/>
    <property type="match status" value="1"/>
</dbReference>
<dbReference type="InterPro" id="IPR037171">
    <property type="entry name" value="NagB/RpiA_transferase-like"/>
</dbReference>
<dbReference type="NCBIfam" id="TIGR02429">
    <property type="entry name" value="pcaI_scoA_fam"/>
    <property type="match status" value="1"/>
</dbReference>
<proteinExistence type="inferred from homology"/>
<dbReference type="EMBL" id="BAAAPM010000011">
    <property type="protein sequence ID" value="GAA1741684.1"/>
    <property type="molecule type" value="Genomic_DNA"/>
</dbReference>
<gene>
    <name evidence="3" type="ORF">GCM10009809_41450</name>
</gene>
<keyword evidence="4" id="KW-1185">Reference proteome</keyword>
<reference evidence="3 4" key="1">
    <citation type="journal article" date="2019" name="Int. J. Syst. Evol. Microbiol.">
        <title>The Global Catalogue of Microorganisms (GCM) 10K type strain sequencing project: providing services to taxonomists for standard genome sequencing and annotation.</title>
        <authorList>
            <consortium name="The Broad Institute Genomics Platform"/>
            <consortium name="The Broad Institute Genome Sequencing Center for Infectious Disease"/>
            <person name="Wu L."/>
            <person name="Ma J."/>
        </authorList>
    </citation>
    <scope>NUCLEOTIDE SEQUENCE [LARGE SCALE GENOMIC DNA]</scope>
    <source>
        <strain evidence="3 4">JCM 15589</strain>
    </source>
</reference>
<evidence type="ECO:0000313" key="4">
    <source>
        <dbReference type="Proteomes" id="UP001501138"/>
    </source>
</evidence>
<evidence type="ECO:0000256" key="1">
    <source>
        <dbReference type="ARBA" id="ARBA00005612"/>
    </source>
</evidence>
<dbReference type="Gene3D" id="3.40.1080.10">
    <property type="entry name" value="Glutaconate Coenzyme A-transferase"/>
    <property type="match status" value="1"/>
</dbReference>
<name>A0ABN2JWX8_9MICO</name>
<sequence length="244" mass="25999">MTTLAPDARAALDGLLRDGMTIAVGGFGLCGVPYELIDAVRDTGVRDLTIVSNNLGVDGLGLGVLLENDQVSRVLASYVGENKLFARRFLDGELDVELVPQGTLAERLRAGGAGIPAFYTPTGVGTPVAEGKPTIDLDGRTYLLERAIRADLALVHAHTGDVAGNLRYRLTARNFNPVVATAAPVTVAEVEHLLDPDRDGYLDPDDVVTPGVFVSRFMVTEHDRPIEKRTVRDRATAVVALEGA</sequence>
<dbReference type="PANTHER" id="PTHR13707">
    <property type="entry name" value="KETOACID-COENZYME A TRANSFERASE"/>
    <property type="match status" value="1"/>
</dbReference>
<dbReference type="PROSITE" id="PS00018">
    <property type="entry name" value="EF_HAND_1"/>
    <property type="match status" value="1"/>
</dbReference>
<evidence type="ECO:0000256" key="2">
    <source>
        <dbReference type="ARBA" id="ARBA00022679"/>
    </source>
</evidence>
<dbReference type="InterPro" id="IPR004165">
    <property type="entry name" value="CoA_trans_fam_I"/>
</dbReference>
<dbReference type="InterPro" id="IPR004163">
    <property type="entry name" value="CoA_transf_BS"/>
</dbReference>
<dbReference type="RefSeq" id="WP_344250850.1">
    <property type="nucleotide sequence ID" value="NZ_BAAAPM010000011.1"/>
</dbReference>
<evidence type="ECO:0000313" key="3">
    <source>
        <dbReference type="EMBL" id="GAA1741684.1"/>
    </source>
</evidence>
<dbReference type="Proteomes" id="UP001501138">
    <property type="component" value="Unassembled WGS sequence"/>
</dbReference>
<dbReference type="Pfam" id="PF01144">
    <property type="entry name" value="CoA_trans"/>
    <property type="match status" value="1"/>
</dbReference>